<keyword evidence="7" id="KW-1185">Reference proteome</keyword>
<protein>
    <recommendedName>
        <fullName evidence="6">Gustatory receptor</fullName>
    </recommendedName>
</protein>
<dbReference type="OrthoDB" id="6366728at2759"/>
<keyword evidence="5 6" id="KW-0472">Membrane</keyword>
<reference evidence="8" key="1">
    <citation type="submission" date="2025-08" db="UniProtKB">
        <authorList>
            <consortium name="RefSeq"/>
        </authorList>
    </citation>
    <scope>IDENTIFICATION</scope>
    <source>
        <tissue evidence="8">Whole body</tissue>
    </source>
</reference>
<dbReference type="Pfam" id="PF08395">
    <property type="entry name" value="7tm_7"/>
    <property type="match status" value="1"/>
</dbReference>
<accession>A0A6J1RB12</accession>
<dbReference type="InterPro" id="IPR013604">
    <property type="entry name" value="7TM_chemorcpt"/>
</dbReference>
<dbReference type="RefSeq" id="XP_024892204.1">
    <property type="nucleotide sequence ID" value="XM_025036436.1"/>
</dbReference>
<dbReference type="GO" id="GO:0007165">
    <property type="term" value="P:signal transduction"/>
    <property type="evidence" value="ECO:0007669"/>
    <property type="project" value="UniProtKB-KW"/>
</dbReference>
<dbReference type="GeneID" id="112467708"/>
<feature type="transmembrane region" description="Helical" evidence="6">
    <location>
        <begin position="32"/>
        <end position="50"/>
    </location>
</feature>
<dbReference type="AlphaFoldDB" id="A0A6J1RB12"/>
<dbReference type="GO" id="GO:0050909">
    <property type="term" value="P:sensory perception of taste"/>
    <property type="evidence" value="ECO:0007669"/>
    <property type="project" value="InterPro"/>
</dbReference>
<comment type="similarity">
    <text evidence="6">Belongs to the insect chemoreceptor superfamily. Gustatory receptor (GR) family.</text>
</comment>
<sequence>MFNSSPKYQGRHKDIKKGKKWRIFQATDFQSLMYPCFTFCRILGIFPYKLNASTFKISGPQYILSTVIIAICCICTLISLYNVNIFLTNVNTFMIDRVRIPVILESDCYYVLSGFIAVITYILSDPRMRLLQSVLEISSRLSPKSYQKLSKLIHTKDILGFFYLVGHAPTYYFVMRDETVLLMTFNVYIYMLVFQMDMLYVNCVCILKACFESVNNNLAHMQEFVIKNEKHVFELIYHEQQNPFLLLKLTALRKQHLKIIDTVQTLNMIFSLQLLATVVITFLEITYSLYFYVLWCQGKWFMINTKIYYAFFIPYVAHFIIKIILIVWACETNKNQALQINTTIYDVFNSTTNEQIKNEVM</sequence>
<evidence type="ECO:0000256" key="5">
    <source>
        <dbReference type="ARBA" id="ARBA00023136"/>
    </source>
</evidence>
<evidence type="ECO:0000256" key="3">
    <source>
        <dbReference type="ARBA" id="ARBA00022692"/>
    </source>
</evidence>
<comment type="function">
    <text evidence="6">Gustatory receptor which mediates acceptance or avoidance behavior, depending on its substrates.</text>
</comment>
<organism evidence="7 8">
    <name type="scientific">Temnothorax curvispinosus</name>
    <dbReference type="NCBI Taxonomy" id="300111"/>
    <lineage>
        <taxon>Eukaryota</taxon>
        <taxon>Metazoa</taxon>
        <taxon>Ecdysozoa</taxon>
        <taxon>Arthropoda</taxon>
        <taxon>Hexapoda</taxon>
        <taxon>Insecta</taxon>
        <taxon>Pterygota</taxon>
        <taxon>Neoptera</taxon>
        <taxon>Endopterygota</taxon>
        <taxon>Hymenoptera</taxon>
        <taxon>Apocrita</taxon>
        <taxon>Aculeata</taxon>
        <taxon>Formicoidea</taxon>
        <taxon>Formicidae</taxon>
        <taxon>Myrmicinae</taxon>
        <taxon>Temnothorax</taxon>
    </lineage>
</organism>
<evidence type="ECO:0000256" key="1">
    <source>
        <dbReference type="ARBA" id="ARBA00004651"/>
    </source>
</evidence>
<dbReference type="GO" id="GO:0005886">
    <property type="term" value="C:plasma membrane"/>
    <property type="evidence" value="ECO:0007669"/>
    <property type="project" value="UniProtKB-SubCell"/>
</dbReference>
<gene>
    <name evidence="8" type="primary">LOC112467708</name>
</gene>
<evidence type="ECO:0000256" key="2">
    <source>
        <dbReference type="ARBA" id="ARBA00022475"/>
    </source>
</evidence>
<feature type="transmembrane region" description="Helical" evidence="6">
    <location>
        <begin position="307"/>
        <end position="330"/>
    </location>
</feature>
<comment type="caution">
    <text evidence="6">Lacks conserved residue(s) required for the propagation of feature annotation.</text>
</comment>
<keyword evidence="6" id="KW-0807">Transducer</keyword>
<keyword evidence="6" id="KW-0675">Receptor</keyword>
<feature type="transmembrane region" description="Helical" evidence="6">
    <location>
        <begin position="62"/>
        <end position="83"/>
    </location>
</feature>
<evidence type="ECO:0000313" key="7">
    <source>
        <dbReference type="Proteomes" id="UP000504618"/>
    </source>
</evidence>
<keyword evidence="3 6" id="KW-0812">Transmembrane</keyword>
<feature type="transmembrane region" description="Helical" evidence="6">
    <location>
        <begin position="158"/>
        <end position="175"/>
    </location>
</feature>
<evidence type="ECO:0000256" key="4">
    <source>
        <dbReference type="ARBA" id="ARBA00022989"/>
    </source>
</evidence>
<evidence type="ECO:0000256" key="6">
    <source>
        <dbReference type="RuleBase" id="RU363108"/>
    </source>
</evidence>
<feature type="transmembrane region" description="Helical" evidence="6">
    <location>
        <begin position="274"/>
        <end position="295"/>
    </location>
</feature>
<name>A0A6J1RB12_9HYME</name>
<keyword evidence="2 6" id="KW-1003">Cell membrane</keyword>
<evidence type="ECO:0000313" key="8">
    <source>
        <dbReference type="RefSeq" id="XP_024892204.1"/>
    </source>
</evidence>
<proteinExistence type="inferred from homology"/>
<feature type="transmembrane region" description="Helical" evidence="6">
    <location>
        <begin position="187"/>
        <end position="211"/>
    </location>
</feature>
<comment type="subcellular location">
    <subcellularLocation>
        <location evidence="1 6">Cell membrane</location>
        <topology evidence="1 6">Multi-pass membrane protein</topology>
    </subcellularLocation>
</comment>
<keyword evidence="4 6" id="KW-1133">Transmembrane helix</keyword>
<dbReference type="Proteomes" id="UP000504618">
    <property type="component" value="Unplaced"/>
</dbReference>